<evidence type="ECO:0000256" key="13">
    <source>
        <dbReference type="SAM" id="MobiDB-lite"/>
    </source>
</evidence>
<feature type="transmembrane region" description="Helical" evidence="12">
    <location>
        <begin position="183"/>
        <end position="207"/>
    </location>
</feature>
<dbReference type="Pfam" id="PF01654">
    <property type="entry name" value="Cyt_bd_oxida_I"/>
    <property type="match status" value="1"/>
</dbReference>
<feature type="transmembrane region" description="Helical" evidence="12">
    <location>
        <begin position="219"/>
        <end position="236"/>
    </location>
</feature>
<organism evidence="14 15">
    <name type="scientific">Chelativorans composti</name>
    <dbReference type="NCBI Taxonomy" id="768533"/>
    <lineage>
        <taxon>Bacteria</taxon>
        <taxon>Pseudomonadati</taxon>
        <taxon>Pseudomonadota</taxon>
        <taxon>Alphaproteobacteria</taxon>
        <taxon>Hyphomicrobiales</taxon>
        <taxon>Phyllobacteriaceae</taxon>
        <taxon>Chelativorans</taxon>
    </lineage>
</organism>
<feature type="transmembrane region" description="Helical" evidence="12">
    <location>
        <begin position="125"/>
        <end position="146"/>
    </location>
</feature>
<evidence type="ECO:0000256" key="1">
    <source>
        <dbReference type="ARBA" id="ARBA00004651"/>
    </source>
</evidence>
<keyword evidence="15" id="KW-1185">Reference proteome</keyword>
<keyword evidence="10 12" id="KW-0408">Iron</keyword>
<evidence type="ECO:0000256" key="11">
    <source>
        <dbReference type="ARBA" id="ARBA00023136"/>
    </source>
</evidence>
<keyword evidence="8 12" id="KW-0249">Electron transport</keyword>
<dbReference type="EMBL" id="JBHUIR010000029">
    <property type="protein sequence ID" value="MFD2259908.1"/>
    <property type="molecule type" value="Genomic_DNA"/>
</dbReference>
<keyword evidence="4 12" id="KW-1003">Cell membrane</keyword>
<keyword evidence="6 12" id="KW-0812">Transmembrane</keyword>
<evidence type="ECO:0000256" key="3">
    <source>
        <dbReference type="ARBA" id="ARBA00022448"/>
    </source>
</evidence>
<evidence type="ECO:0000256" key="12">
    <source>
        <dbReference type="PIRNR" id="PIRNR006446"/>
    </source>
</evidence>
<name>A0ABW5DHB0_9HYPH</name>
<comment type="caution">
    <text evidence="14">The sequence shown here is derived from an EMBL/GenBank/DDBJ whole genome shotgun (WGS) entry which is preliminary data.</text>
</comment>
<dbReference type="PANTHER" id="PTHR30365:SF14">
    <property type="entry name" value="CYTOCHROME BD MENAQUINOL OXIDASE SUBUNIT I-RELATED"/>
    <property type="match status" value="1"/>
</dbReference>
<dbReference type="PANTHER" id="PTHR30365">
    <property type="entry name" value="CYTOCHROME D UBIQUINOL OXIDASE"/>
    <property type="match status" value="1"/>
</dbReference>
<protein>
    <submittedName>
        <fullName evidence="14">Cytochrome ubiquinol oxidase subunit I</fullName>
    </submittedName>
</protein>
<feature type="transmembrane region" description="Helical" evidence="12">
    <location>
        <begin position="55"/>
        <end position="76"/>
    </location>
</feature>
<dbReference type="PIRSF" id="PIRSF006446">
    <property type="entry name" value="Cyt_quinol_oxidase_1"/>
    <property type="match status" value="1"/>
</dbReference>
<keyword evidence="7 12" id="KW-0479">Metal-binding</keyword>
<dbReference type="InterPro" id="IPR002585">
    <property type="entry name" value="Cyt-d_ubiquinol_oxidase_su_1"/>
</dbReference>
<dbReference type="RefSeq" id="WP_345097648.1">
    <property type="nucleotide sequence ID" value="NZ_BAABGS010000008.1"/>
</dbReference>
<keyword evidence="5 12" id="KW-0349">Heme</keyword>
<evidence type="ECO:0000256" key="6">
    <source>
        <dbReference type="ARBA" id="ARBA00022692"/>
    </source>
</evidence>
<evidence type="ECO:0000313" key="14">
    <source>
        <dbReference type="EMBL" id="MFD2259908.1"/>
    </source>
</evidence>
<keyword evidence="9 12" id="KW-1133">Transmembrane helix</keyword>
<sequence>MDIDPVLLARIQFAFTVSFHIIFPAFTIGLSAYVAVLLAMWMRTKNPKYHRLARFWTKIFAVSFAMGVVSGIVLTYQFGTNWSRFSEFSGNVIGPLIGYEVLTAFYLEATFLGILLFGWNRFPDWLLTLASFLVAIGTATSAFWILSANSWMQTPAGHEIRDGIAYPVDWMQVIFNPSFSLRLVHMLIAAYLTTAAVVLAVGARYLLQGRFREESRTMLRMAVGMIAIVAPLQLLVGDSHGLNTLRHQPAKVAAIEAHWDADKGSDLVLFGIPDEKARTNHFEIAIPGLAGLILTHEWNGRFPGLTEFPPDEWPPVANVFFAFRIMVGIGLLLIAIGLWGAWLWWRGRLFDNRLFLRVAYYVWPLGFIAILAGWFVTEQGRQPWLVYGHLRTVDGLSPVPASSVAGTLALFVLIYGVIFTVGVYYMNRLINRGLAPVADVPSQGVPNRPLSAAEEATREALGKTSDIPGYSAGETRS</sequence>
<evidence type="ECO:0000256" key="7">
    <source>
        <dbReference type="ARBA" id="ARBA00022723"/>
    </source>
</evidence>
<evidence type="ECO:0000256" key="5">
    <source>
        <dbReference type="ARBA" id="ARBA00022617"/>
    </source>
</evidence>
<evidence type="ECO:0000256" key="10">
    <source>
        <dbReference type="ARBA" id="ARBA00023004"/>
    </source>
</evidence>
<comment type="similarity">
    <text evidence="2 12">Belongs to the cytochrome ubiquinol oxidase subunit 1 family.</text>
</comment>
<comment type="subcellular location">
    <subcellularLocation>
        <location evidence="12">Cell inner membrane</location>
    </subcellularLocation>
    <subcellularLocation>
        <location evidence="1">Cell membrane</location>
        <topology evidence="1">Multi-pass membrane protein</topology>
    </subcellularLocation>
</comment>
<evidence type="ECO:0000313" key="15">
    <source>
        <dbReference type="Proteomes" id="UP001597373"/>
    </source>
</evidence>
<evidence type="ECO:0000256" key="4">
    <source>
        <dbReference type="ARBA" id="ARBA00022475"/>
    </source>
</evidence>
<keyword evidence="11 12" id="KW-0472">Membrane</keyword>
<evidence type="ECO:0000256" key="8">
    <source>
        <dbReference type="ARBA" id="ARBA00022982"/>
    </source>
</evidence>
<dbReference type="Proteomes" id="UP001597373">
    <property type="component" value="Unassembled WGS sequence"/>
</dbReference>
<reference evidence="15" key="1">
    <citation type="journal article" date="2019" name="Int. J. Syst. Evol. Microbiol.">
        <title>The Global Catalogue of Microorganisms (GCM) 10K type strain sequencing project: providing services to taxonomists for standard genome sequencing and annotation.</title>
        <authorList>
            <consortium name="The Broad Institute Genomics Platform"/>
            <consortium name="The Broad Institute Genome Sequencing Center for Infectious Disease"/>
            <person name="Wu L."/>
            <person name="Ma J."/>
        </authorList>
    </citation>
    <scope>NUCLEOTIDE SEQUENCE [LARGE SCALE GENOMIC DNA]</scope>
    <source>
        <strain evidence="15">KCTC 23707</strain>
    </source>
</reference>
<keyword evidence="3 12" id="KW-0813">Transport</keyword>
<feature type="transmembrane region" description="Helical" evidence="12">
    <location>
        <begin position="96"/>
        <end position="118"/>
    </location>
</feature>
<gene>
    <name evidence="14" type="ORF">ACFSMZ_09045</name>
</gene>
<feature type="transmembrane region" description="Helical" evidence="12">
    <location>
        <begin position="319"/>
        <end position="342"/>
    </location>
</feature>
<feature type="transmembrane region" description="Helical" evidence="12">
    <location>
        <begin position="404"/>
        <end position="425"/>
    </location>
</feature>
<evidence type="ECO:0000256" key="2">
    <source>
        <dbReference type="ARBA" id="ARBA00009819"/>
    </source>
</evidence>
<proteinExistence type="inferred from homology"/>
<evidence type="ECO:0000256" key="9">
    <source>
        <dbReference type="ARBA" id="ARBA00022989"/>
    </source>
</evidence>
<feature type="transmembrane region" description="Helical" evidence="12">
    <location>
        <begin position="354"/>
        <end position="376"/>
    </location>
</feature>
<feature type="transmembrane region" description="Helical" evidence="12">
    <location>
        <begin position="20"/>
        <end position="43"/>
    </location>
</feature>
<feature type="region of interest" description="Disordered" evidence="13">
    <location>
        <begin position="445"/>
        <end position="477"/>
    </location>
</feature>
<accession>A0ABW5DHB0</accession>